<dbReference type="Gene3D" id="2.40.50.140">
    <property type="entry name" value="Nucleic acid-binding proteins"/>
    <property type="match status" value="1"/>
</dbReference>
<dbReference type="OrthoDB" id="422005at2759"/>
<dbReference type="InterPro" id="IPR012340">
    <property type="entry name" value="NA-bd_OB-fold"/>
</dbReference>
<reference evidence="17" key="2">
    <citation type="submission" date="2025-08" db="UniProtKB">
        <authorList>
            <consortium name="RefSeq"/>
        </authorList>
    </citation>
    <scope>IDENTIFICATION</scope>
    <source>
        <tissue evidence="17">Blood</tissue>
    </source>
</reference>
<keyword evidence="10" id="KW-0943">RNA-mediated gene silencing</keyword>
<dbReference type="SMART" id="SM00357">
    <property type="entry name" value="CSP"/>
    <property type="match status" value="1"/>
</dbReference>
<evidence type="ECO:0000256" key="9">
    <source>
        <dbReference type="ARBA" id="ARBA00022884"/>
    </source>
</evidence>
<keyword evidence="4" id="KW-0963">Cytoplasm</keyword>
<evidence type="ECO:0000256" key="11">
    <source>
        <dbReference type="ARBA" id="ARBA00023242"/>
    </source>
</evidence>
<protein>
    <submittedName>
        <fullName evidence="17">Protein lin-28 homolog A isoform X1</fullName>
    </submittedName>
</protein>
<dbReference type="AlphaFoldDB" id="A0A2D0RUX5"/>
<organism evidence="16 17">
    <name type="scientific">Ictalurus punctatus</name>
    <name type="common">Channel catfish</name>
    <name type="synonym">Silurus punctatus</name>
    <dbReference type="NCBI Taxonomy" id="7998"/>
    <lineage>
        <taxon>Eukaryota</taxon>
        <taxon>Metazoa</taxon>
        <taxon>Chordata</taxon>
        <taxon>Craniata</taxon>
        <taxon>Vertebrata</taxon>
        <taxon>Euteleostomi</taxon>
        <taxon>Actinopterygii</taxon>
        <taxon>Neopterygii</taxon>
        <taxon>Teleostei</taxon>
        <taxon>Ostariophysi</taxon>
        <taxon>Siluriformes</taxon>
        <taxon>Ictaluridae</taxon>
        <taxon>Ictalurus</taxon>
    </lineage>
</organism>
<dbReference type="SMART" id="SM00343">
    <property type="entry name" value="ZnF_C2HC"/>
    <property type="match status" value="2"/>
</dbReference>
<evidence type="ECO:0000256" key="3">
    <source>
        <dbReference type="ARBA" id="ARBA00008840"/>
    </source>
</evidence>
<reference evidence="16" key="1">
    <citation type="journal article" date="2016" name="Nat. Commun.">
        <title>The channel catfish genome sequence provides insights into the evolution of scale formation in teleosts.</title>
        <authorList>
            <person name="Liu Z."/>
            <person name="Liu S."/>
            <person name="Yao J."/>
            <person name="Bao L."/>
            <person name="Zhang J."/>
            <person name="Li Y."/>
            <person name="Jiang C."/>
            <person name="Sun L."/>
            <person name="Wang R."/>
            <person name="Zhang Y."/>
            <person name="Zhou T."/>
            <person name="Zeng Q."/>
            <person name="Fu Q."/>
            <person name="Gao S."/>
            <person name="Li N."/>
            <person name="Koren S."/>
            <person name="Jiang Y."/>
            <person name="Zimin A."/>
            <person name="Xu P."/>
            <person name="Phillippy A.M."/>
            <person name="Geng X."/>
            <person name="Song L."/>
            <person name="Sun F."/>
            <person name="Li C."/>
            <person name="Wang X."/>
            <person name="Chen A."/>
            <person name="Jin Y."/>
            <person name="Yuan Z."/>
            <person name="Yang Y."/>
            <person name="Tan S."/>
            <person name="Peatman E."/>
            <person name="Lu J."/>
            <person name="Qin Z."/>
            <person name="Dunham R."/>
            <person name="Li Z."/>
            <person name="Sonstegard T."/>
            <person name="Feng J."/>
            <person name="Danzmann R.G."/>
            <person name="Schroeder S."/>
            <person name="Scheffler B."/>
            <person name="Duke M.V."/>
            <person name="Ballard L."/>
            <person name="Kucuktas H."/>
            <person name="Kaltenboeck L."/>
            <person name="Liu H."/>
            <person name="Armbruster J."/>
            <person name="Xie Y."/>
            <person name="Kirby M.L."/>
            <person name="Tian Y."/>
            <person name="Flanagan M.E."/>
            <person name="Mu W."/>
            <person name="Waldbieser G.C."/>
        </authorList>
    </citation>
    <scope>NUCLEOTIDE SEQUENCE [LARGE SCALE GENOMIC DNA]</scope>
    <source>
        <strain evidence="16">SDA103</strain>
    </source>
</reference>
<gene>
    <name evidence="17" type="primary">LOC108271289</name>
</gene>
<keyword evidence="9" id="KW-0694">RNA-binding</keyword>
<comment type="subcellular location">
    <subcellularLocation>
        <location evidence="1">Cytoplasm</location>
    </subcellularLocation>
    <subcellularLocation>
        <location evidence="2">Nucleus</location>
        <location evidence="2">Nucleolus</location>
    </subcellularLocation>
</comment>
<feature type="compositionally biased region" description="Basic residues" evidence="13">
    <location>
        <begin position="222"/>
        <end position="231"/>
    </location>
</feature>
<evidence type="ECO:0000256" key="8">
    <source>
        <dbReference type="ARBA" id="ARBA00022833"/>
    </source>
</evidence>
<keyword evidence="16" id="KW-1185">Reference proteome</keyword>
<dbReference type="PROSITE" id="PS51857">
    <property type="entry name" value="CSD_2"/>
    <property type="match status" value="1"/>
</dbReference>
<dbReference type="InterPro" id="IPR011129">
    <property type="entry name" value="CSD"/>
</dbReference>
<comment type="similarity">
    <text evidence="3">Belongs to the lin-28 family.</text>
</comment>
<evidence type="ECO:0000259" key="14">
    <source>
        <dbReference type="PROSITE" id="PS50158"/>
    </source>
</evidence>
<dbReference type="Pfam" id="PF00313">
    <property type="entry name" value="CSD"/>
    <property type="match status" value="1"/>
</dbReference>
<feature type="compositionally biased region" description="Gly residues" evidence="13">
    <location>
        <begin position="1"/>
        <end position="12"/>
    </location>
</feature>
<proteinExistence type="inferred from homology"/>
<feature type="domain" description="CSD" evidence="15">
    <location>
        <begin position="27"/>
        <end position="99"/>
    </location>
</feature>
<dbReference type="Pfam" id="PF21890">
    <property type="entry name" value="Lin-28A-like_zf-CCHC_2"/>
    <property type="match status" value="1"/>
</dbReference>
<dbReference type="FunFam" id="2.40.50.140:FF:000087">
    <property type="entry name" value="Protein lin-28 homolog B"/>
    <property type="match status" value="1"/>
</dbReference>
<dbReference type="PRINTS" id="PR00050">
    <property type="entry name" value="COLDSHOCK"/>
</dbReference>
<evidence type="ECO:0000256" key="6">
    <source>
        <dbReference type="ARBA" id="ARBA00022737"/>
    </source>
</evidence>
<dbReference type="InterPro" id="IPR036875">
    <property type="entry name" value="Znf_CCHC_sf"/>
</dbReference>
<dbReference type="Proteomes" id="UP000221080">
    <property type="component" value="Chromosome 1"/>
</dbReference>
<dbReference type="PANTHER" id="PTHR46109">
    <property type="entry name" value="PROTEIN LIN-28"/>
    <property type="match status" value="1"/>
</dbReference>
<evidence type="ECO:0000256" key="12">
    <source>
        <dbReference type="PROSITE-ProRule" id="PRU00047"/>
    </source>
</evidence>
<dbReference type="SUPFAM" id="SSF57756">
    <property type="entry name" value="Retrovirus zinc finger-like domains"/>
    <property type="match status" value="1"/>
</dbReference>
<dbReference type="GeneID" id="108271289"/>
<keyword evidence="5" id="KW-0479">Metal-binding</keyword>
<dbReference type="PROSITE" id="PS50158">
    <property type="entry name" value="ZF_CCHC"/>
    <property type="match status" value="1"/>
</dbReference>
<dbReference type="GO" id="GO:0008270">
    <property type="term" value="F:zinc ion binding"/>
    <property type="evidence" value="ECO:0007669"/>
    <property type="project" value="UniProtKB-KW"/>
</dbReference>
<dbReference type="GO" id="GO:0005737">
    <property type="term" value="C:cytoplasm"/>
    <property type="evidence" value="ECO:0007669"/>
    <property type="project" value="UniProtKB-SubCell"/>
</dbReference>
<feature type="domain" description="CCHC-type" evidence="14">
    <location>
        <begin position="129"/>
        <end position="142"/>
    </location>
</feature>
<evidence type="ECO:0000256" key="13">
    <source>
        <dbReference type="SAM" id="MobiDB-lite"/>
    </source>
</evidence>
<feature type="compositionally biased region" description="Low complexity" evidence="13">
    <location>
        <begin position="180"/>
        <end position="210"/>
    </location>
</feature>
<sequence length="231" mass="24773">MAEGGVGNGGGSLRPESLEGTGSSPMYGTGHCKWFNVRMGFGFISMTNRGGTPIDPPLDVFVHQSKLHMEGFRSLKEGEEVEFTFKKSSKGLECVKVTGPGGVYCIGSEKRPKGKSMQQKRKPKGDRSCYNCGGLDHHAKECGLPPQPKKCHYCQSASHMVAHCPHKSPSATQGRCSLEPPSSSSVQSPSPQRASYTSQDSSTLSKASSSPKEPTPKPASSQRKKRKKSVA</sequence>
<dbReference type="PANTHER" id="PTHR46109:SF1">
    <property type="entry name" value="PROTEIN LIN-28 HOMOLOG"/>
    <property type="match status" value="1"/>
</dbReference>
<evidence type="ECO:0000256" key="10">
    <source>
        <dbReference type="ARBA" id="ARBA00023158"/>
    </source>
</evidence>
<dbReference type="InterPro" id="IPR051373">
    <property type="entry name" value="Lin-28_RNA-binding"/>
</dbReference>
<evidence type="ECO:0000313" key="16">
    <source>
        <dbReference type="Proteomes" id="UP000221080"/>
    </source>
</evidence>
<keyword evidence="6" id="KW-0677">Repeat</keyword>
<evidence type="ECO:0000256" key="5">
    <source>
        <dbReference type="ARBA" id="ARBA00022723"/>
    </source>
</evidence>
<evidence type="ECO:0000259" key="15">
    <source>
        <dbReference type="PROSITE" id="PS51857"/>
    </source>
</evidence>
<feature type="region of interest" description="Disordered" evidence="13">
    <location>
        <begin position="1"/>
        <end position="24"/>
    </location>
</feature>
<evidence type="ECO:0000256" key="1">
    <source>
        <dbReference type="ARBA" id="ARBA00004496"/>
    </source>
</evidence>
<dbReference type="GO" id="GO:0005730">
    <property type="term" value="C:nucleolus"/>
    <property type="evidence" value="ECO:0007669"/>
    <property type="project" value="UniProtKB-SubCell"/>
</dbReference>
<accession>A0A2D0RUX5</accession>
<name>A0A2D0RUX5_ICTPU</name>
<dbReference type="FunFam" id="4.10.60.10:FF:000007">
    <property type="entry name" value="Protein lin-28 homolog A"/>
    <property type="match status" value="1"/>
</dbReference>
<dbReference type="InterPro" id="IPR002059">
    <property type="entry name" value="CSP_DNA-bd"/>
</dbReference>
<evidence type="ECO:0000256" key="2">
    <source>
        <dbReference type="ARBA" id="ARBA00004604"/>
    </source>
</evidence>
<dbReference type="InterPro" id="IPR001878">
    <property type="entry name" value="Znf_CCHC"/>
</dbReference>
<dbReference type="GO" id="GO:0003729">
    <property type="term" value="F:mRNA binding"/>
    <property type="evidence" value="ECO:0007669"/>
    <property type="project" value="TreeGrafter"/>
</dbReference>
<keyword evidence="8" id="KW-0862">Zinc</keyword>
<dbReference type="SUPFAM" id="SSF50249">
    <property type="entry name" value="Nucleic acid-binding proteins"/>
    <property type="match status" value="1"/>
</dbReference>
<dbReference type="RefSeq" id="XP_017334294.1">
    <property type="nucleotide sequence ID" value="XM_017478805.3"/>
</dbReference>
<evidence type="ECO:0000313" key="17">
    <source>
        <dbReference type="RefSeq" id="XP_017334294.1"/>
    </source>
</evidence>
<evidence type="ECO:0000256" key="7">
    <source>
        <dbReference type="ARBA" id="ARBA00022771"/>
    </source>
</evidence>
<dbReference type="KEGG" id="ipu:108271289"/>
<keyword evidence="11" id="KW-0539">Nucleus</keyword>
<dbReference type="Gene3D" id="4.10.60.10">
    <property type="entry name" value="Zinc finger, CCHC-type"/>
    <property type="match status" value="1"/>
</dbReference>
<dbReference type="InterPro" id="IPR054081">
    <property type="entry name" value="Lin-28A-like_Znf-CCHC_2"/>
</dbReference>
<dbReference type="CDD" id="cd04458">
    <property type="entry name" value="CSP_CDS"/>
    <property type="match status" value="1"/>
</dbReference>
<keyword evidence="7 12" id="KW-0863">Zinc-finger</keyword>
<feature type="region of interest" description="Disordered" evidence="13">
    <location>
        <begin position="164"/>
        <end position="231"/>
    </location>
</feature>
<dbReference type="GO" id="GO:0031054">
    <property type="term" value="P:pre-miRNA processing"/>
    <property type="evidence" value="ECO:0007669"/>
    <property type="project" value="TreeGrafter"/>
</dbReference>
<evidence type="ECO:0000256" key="4">
    <source>
        <dbReference type="ARBA" id="ARBA00022490"/>
    </source>
</evidence>